<dbReference type="PANTHER" id="PTHR33969">
    <property type="entry name" value="SEGREGATION AND CONDENSATION PROTEIN A"/>
    <property type="match status" value="1"/>
</dbReference>
<proteinExistence type="predicted"/>
<sequence length="223" mass="25982">MPVLFDQPFQILLNLAQEKKIDPWDVDVDKLADLYVEKIREMGKLDLRVSGRALFSASVLLRMKADNPPHNGHSEEEDELLEELDFDLPELEPITMIRQNPHKITLSDLAGSLQEVLTKSPEKKERERKTKSVKNLMRELDDYHLRIEKHIQEFHEKIALLASNGEKINFLELLPEKNKIEVVRNLLLALFLSTKGKISLYQEKHFDDIYIKLEEPPEENHGN</sequence>
<protein>
    <recommendedName>
        <fullName evidence="3">Rad21/Rec8-like protein C-terminal eukaryotic domain-containing protein</fullName>
    </recommendedName>
</protein>
<organism evidence="1 2">
    <name type="scientific">candidate division MSBL1 archaeon SCGC-AAA259A05</name>
    <dbReference type="NCBI Taxonomy" id="1698259"/>
    <lineage>
        <taxon>Archaea</taxon>
        <taxon>Methanobacteriati</taxon>
        <taxon>Methanobacteriota</taxon>
        <taxon>candidate division MSBL1</taxon>
    </lineage>
</organism>
<comment type="caution">
    <text evidence="1">The sequence shown here is derived from an EMBL/GenBank/DDBJ whole genome shotgun (WGS) entry which is preliminary data.</text>
</comment>
<dbReference type="InterPro" id="IPR023093">
    <property type="entry name" value="ScpA-like_C"/>
</dbReference>
<dbReference type="Proteomes" id="UP000070163">
    <property type="component" value="Unassembled WGS sequence"/>
</dbReference>
<name>A0A133U7C3_9EURY</name>
<dbReference type="Gene3D" id="1.10.10.580">
    <property type="entry name" value="Structural maintenance of chromosome 1. Chain E"/>
    <property type="match status" value="1"/>
</dbReference>
<keyword evidence="2" id="KW-1185">Reference proteome</keyword>
<dbReference type="Pfam" id="PF02616">
    <property type="entry name" value="SMC_ScpA"/>
    <property type="match status" value="2"/>
</dbReference>
<accession>A0A133U7C3</accession>
<evidence type="ECO:0008006" key="3">
    <source>
        <dbReference type="Google" id="ProtNLM"/>
    </source>
</evidence>
<dbReference type="Gene3D" id="6.10.250.2410">
    <property type="match status" value="1"/>
</dbReference>
<dbReference type="AlphaFoldDB" id="A0A133U7C3"/>
<gene>
    <name evidence="1" type="ORF">AKJ57_04530</name>
</gene>
<dbReference type="PANTHER" id="PTHR33969:SF2">
    <property type="entry name" value="SEGREGATION AND CONDENSATION PROTEIN A"/>
    <property type="match status" value="1"/>
</dbReference>
<evidence type="ECO:0000313" key="1">
    <source>
        <dbReference type="EMBL" id="KXA90058.1"/>
    </source>
</evidence>
<evidence type="ECO:0000313" key="2">
    <source>
        <dbReference type="Proteomes" id="UP000070163"/>
    </source>
</evidence>
<dbReference type="InterPro" id="IPR003768">
    <property type="entry name" value="ScpA"/>
</dbReference>
<reference evidence="1 2" key="1">
    <citation type="journal article" date="2016" name="Sci. Rep.">
        <title>Metabolic traits of an uncultured archaeal lineage -MSBL1- from brine pools of the Red Sea.</title>
        <authorList>
            <person name="Mwirichia R."/>
            <person name="Alam I."/>
            <person name="Rashid M."/>
            <person name="Vinu M."/>
            <person name="Ba-Alawi W."/>
            <person name="Anthony Kamau A."/>
            <person name="Kamanda Ngugi D."/>
            <person name="Goker M."/>
            <person name="Klenk H.P."/>
            <person name="Bajic V."/>
            <person name="Stingl U."/>
        </authorList>
    </citation>
    <scope>NUCLEOTIDE SEQUENCE [LARGE SCALE GENOMIC DNA]</scope>
    <source>
        <strain evidence="1">SCGC-AAA259A05</strain>
    </source>
</reference>
<dbReference type="EMBL" id="LHXJ01000056">
    <property type="protein sequence ID" value="KXA90058.1"/>
    <property type="molecule type" value="Genomic_DNA"/>
</dbReference>